<dbReference type="EMBL" id="CYZR01000003">
    <property type="protein sequence ID" value="CUN77292.1"/>
    <property type="molecule type" value="Genomic_DNA"/>
</dbReference>
<dbReference type="InterPro" id="IPR022929">
    <property type="entry name" value="Put_MntP"/>
</dbReference>
<evidence type="ECO:0000256" key="2">
    <source>
        <dbReference type="ARBA" id="ARBA00022475"/>
    </source>
</evidence>
<keyword evidence="1 8" id="KW-0813">Transport</keyword>
<dbReference type="Proteomes" id="UP000095488">
    <property type="component" value="Unassembled WGS sequence"/>
</dbReference>
<dbReference type="Pfam" id="PF02659">
    <property type="entry name" value="Mntp"/>
    <property type="match status" value="1"/>
</dbReference>
<evidence type="ECO:0000256" key="1">
    <source>
        <dbReference type="ARBA" id="ARBA00022448"/>
    </source>
</evidence>
<feature type="transmembrane region" description="Helical" evidence="8">
    <location>
        <begin position="69"/>
        <end position="91"/>
    </location>
</feature>
<evidence type="ECO:0000256" key="7">
    <source>
        <dbReference type="ARBA" id="ARBA00023211"/>
    </source>
</evidence>
<name>A0ABM9UPC2_SARVE</name>
<sequence>MSFLTIFLTGVGLAMDAFVVSLTQGMALKGGSGDKKHIKLAVKLAAYFGAFQAIMPIIGWVLGRYFEKYILSFDDYIAFALLLLVGGKMLYDSLKGGDEEEVKSDLKHKQIIALAIATSIDALAVGVSFAFLNVSISSAAIIIGLTTFVICFIAVILGKKIGSFFQKYAEIAGGVILILMALNILIQNIIL</sequence>
<keyword evidence="6 8" id="KW-0472">Membrane</keyword>
<evidence type="ECO:0000256" key="4">
    <source>
        <dbReference type="ARBA" id="ARBA00022989"/>
    </source>
</evidence>
<evidence type="ECO:0000313" key="9">
    <source>
        <dbReference type="EMBL" id="CUN77292.1"/>
    </source>
</evidence>
<reference evidence="9 10" key="1">
    <citation type="submission" date="2015-09" db="EMBL/GenBank/DDBJ databases">
        <authorList>
            <consortium name="Pathogen Informatics"/>
        </authorList>
    </citation>
    <scope>NUCLEOTIDE SEQUENCE [LARGE SCALE GENOMIC DNA]</scope>
    <source>
        <strain evidence="9 10">2789STDY5834858</strain>
    </source>
</reference>
<comment type="caution">
    <text evidence="9">The sequence shown here is derived from an EMBL/GenBank/DDBJ whole genome shotgun (WGS) entry which is preliminary data.</text>
</comment>
<keyword evidence="10" id="KW-1185">Reference proteome</keyword>
<proteinExistence type="inferred from homology"/>
<feature type="transmembrane region" description="Helical" evidence="8">
    <location>
        <begin position="169"/>
        <end position="190"/>
    </location>
</feature>
<dbReference type="InterPro" id="IPR003810">
    <property type="entry name" value="Mntp/YtaF"/>
</dbReference>
<comment type="function">
    <text evidence="8">Probably functions as a manganese efflux pump.</text>
</comment>
<evidence type="ECO:0000256" key="8">
    <source>
        <dbReference type="HAMAP-Rule" id="MF_01521"/>
    </source>
</evidence>
<organism evidence="9 10">
    <name type="scientific">Sarcina ventriculi</name>
    <name type="common">Clostridium ventriculi</name>
    <dbReference type="NCBI Taxonomy" id="1267"/>
    <lineage>
        <taxon>Bacteria</taxon>
        <taxon>Bacillati</taxon>
        <taxon>Bacillota</taxon>
        <taxon>Clostridia</taxon>
        <taxon>Eubacteriales</taxon>
        <taxon>Clostridiaceae</taxon>
        <taxon>Sarcina</taxon>
    </lineage>
</organism>
<feature type="transmembrane region" description="Helical" evidence="8">
    <location>
        <begin position="40"/>
        <end position="63"/>
    </location>
</feature>
<keyword evidence="2 8" id="KW-1003">Cell membrane</keyword>
<evidence type="ECO:0000313" key="10">
    <source>
        <dbReference type="Proteomes" id="UP000095488"/>
    </source>
</evidence>
<keyword evidence="3 8" id="KW-0812">Transmembrane</keyword>
<dbReference type="PANTHER" id="PTHR35529:SF1">
    <property type="entry name" value="MANGANESE EFFLUX PUMP MNTP-RELATED"/>
    <property type="match status" value="1"/>
</dbReference>
<evidence type="ECO:0000256" key="5">
    <source>
        <dbReference type="ARBA" id="ARBA00023065"/>
    </source>
</evidence>
<dbReference type="RefSeq" id="WP_055258348.1">
    <property type="nucleotide sequence ID" value="NZ_BCMV01000066.1"/>
</dbReference>
<accession>A0ABM9UPC2</accession>
<feature type="transmembrane region" description="Helical" evidence="8">
    <location>
        <begin position="6"/>
        <end position="28"/>
    </location>
</feature>
<dbReference type="HAMAP" id="MF_01521">
    <property type="entry name" value="MntP_pump"/>
    <property type="match status" value="1"/>
</dbReference>
<evidence type="ECO:0000256" key="3">
    <source>
        <dbReference type="ARBA" id="ARBA00022692"/>
    </source>
</evidence>
<gene>
    <name evidence="9" type="primary">yebN</name>
    <name evidence="8" type="synonym">mntP</name>
    <name evidence="9" type="ORF">ERS852473_01055</name>
</gene>
<comment type="similarity">
    <text evidence="8">Belongs to the MntP (TC 9.B.29) family.</text>
</comment>
<dbReference type="PANTHER" id="PTHR35529">
    <property type="entry name" value="MANGANESE EFFLUX PUMP MNTP-RELATED"/>
    <property type="match status" value="1"/>
</dbReference>
<keyword evidence="7 8" id="KW-0464">Manganese</keyword>
<protein>
    <recommendedName>
        <fullName evidence="8">Putative manganese efflux pump MntP</fullName>
    </recommendedName>
</protein>
<comment type="subcellular location">
    <subcellularLocation>
        <location evidence="8">Cell membrane</location>
        <topology evidence="8">Multi-pass membrane protein</topology>
    </subcellularLocation>
</comment>
<keyword evidence="5 8" id="KW-0406">Ion transport</keyword>
<feature type="transmembrane region" description="Helical" evidence="8">
    <location>
        <begin position="138"/>
        <end position="157"/>
    </location>
</feature>
<evidence type="ECO:0000256" key="6">
    <source>
        <dbReference type="ARBA" id="ARBA00023136"/>
    </source>
</evidence>
<feature type="transmembrane region" description="Helical" evidence="8">
    <location>
        <begin position="111"/>
        <end position="132"/>
    </location>
</feature>
<keyword evidence="4 8" id="KW-1133">Transmembrane helix</keyword>